<evidence type="ECO:0000313" key="2">
    <source>
        <dbReference type="EMBL" id="PBK61083.1"/>
    </source>
</evidence>
<name>A0A2H3BB78_9AGAR</name>
<gene>
    <name evidence="2" type="ORF">ARMSODRAFT_673765</name>
</gene>
<evidence type="ECO:0000256" key="1">
    <source>
        <dbReference type="SAM" id="Phobius"/>
    </source>
</evidence>
<keyword evidence="1" id="KW-1133">Transmembrane helix</keyword>
<keyword evidence="3" id="KW-1185">Reference proteome</keyword>
<accession>A0A2H3BB78</accession>
<reference evidence="3" key="1">
    <citation type="journal article" date="2017" name="Nat. Ecol. Evol.">
        <title>Genome expansion and lineage-specific genetic innovations in the forest pathogenic fungi Armillaria.</title>
        <authorList>
            <person name="Sipos G."/>
            <person name="Prasanna A.N."/>
            <person name="Walter M.C."/>
            <person name="O'Connor E."/>
            <person name="Balint B."/>
            <person name="Krizsan K."/>
            <person name="Kiss B."/>
            <person name="Hess J."/>
            <person name="Varga T."/>
            <person name="Slot J."/>
            <person name="Riley R."/>
            <person name="Boka B."/>
            <person name="Rigling D."/>
            <person name="Barry K."/>
            <person name="Lee J."/>
            <person name="Mihaltcheva S."/>
            <person name="LaButti K."/>
            <person name="Lipzen A."/>
            <person name="Waldron R."/>
            <person name="Moloney N.M."/>
            <person name="Sperisen C."/>
            <person name="Kredics L."/>
            <person name="Vagvoelgyi C."/>
            <person name="Patrignani A."/>
            <person name="Fitzpatrick D."/>
            <person name="Nagy I."/>
            <person name="Doyle S."/>
            <person name="Anderson J.B."/>
            <person name="Grigoriev I.V."/>
            <person name="Gueldener U."/>
            <person name="Muensterkoetter M."/>
            <person name="Nagy L.G."/>
        </authorList>
    </citation>
    <scope>NUCLEOTIDE SEQUENCE [LARGE SCALE GENOMIC DNA]</scope>
    <source>
        <strain evidence="3">28-4</strain>
    </source>
</reference>
<feature type="transmembrane region" description="Helical" evidence="1">
    <location>
        <begin position="32"/>
        <end position="54"/>
    </location>
</feature>
<dbReference type="AlphaFoldDB" id="A0A2H3BB78"/>
<proteinExistence type="predicted"/>
<sequence length="56" mass="6432">MPRLPDLCPPTDNFSMTSFPCMCFRSRLSRSIWFLFSIFQMSIVSTPSTAPLLLSR</sequence>
<dbReference type="Proteomes" id="UP000218334">
    <property type="component" value="Unassembled WGS sequence"/>
</dbReference>
<protein>
    <submittedName>
        <fullName evidence="2">Uncharacterized protein</fullName>
    </submittedName>
</protein>
<keyword evidence="1" id="KW-0472">Membrane</keyword>
<organism evidence="2 3">
    <name type="scientific">Armillaria solidipes</name>
    <dbReference type="NCBI Taxonomy" id="1076256"/>
    <lineage>
        <taxon>Eukaryota</taxon>
        <taxon>Fungi</taxon>
        <taxon>Dikarya</taxon>
        <taxon>Basidiomycota</taxon>
        <taxon>Agaricomycotina</taxon>
        <taxon>Agaricomycetes</taxon>
        <taxon>Agaricomycetidae</taxon>
        <taxon>Agaricales</taxon>
        <taxon>Marasmiineae</taxon>
        <taxon>Physalacriaceae</taxon>
        <taxon>Armillaria</taxon>
    </lineage>
</organism>
<keyword evidence="1" id="KW-0812">Transmembrane</keyword>
<dbReference type="EMBL" id="KZ293479">
    <property type="protein sequence ID" value="PBK61083.1"/>
    <property type="molecule type" value="Genomic_DNA"/>
</dbReference>
<evidence type="ECO:0000313" key="3">
    <source>
        <dbReference type="Proteomes" id="UP000218334"/>
    </source>
</evidence>